<protein>
    <submittedName>
        <fullName evidence="1">Dephospho-CoA kinase</fullName>
    </submittedName>
</protein>
<dbReference type="EMBL" id="FZMO01000028">
    <property type="protein sequence ID" value="SNQ46058.1"/>
    <property type="molecule type" value="Genomic_DNA"/>
</dbReference>
<dbReference type="SUPFAM" id="SSF52540">
    <property type="entry name" value="P-loop containing nucleoside triphosphate hydrolases"/>
    <property type="match status" value="1"/>
</dbReference>
<dbReference type="GO" id="GO:0016301">
    <property type="term" value="F:kinase activity"/>
    <property type="evidence" value="ECO:0007669"/>
    <property type="project" value="UniProtKB-KW"/>
</dbReference>
<reference evidence="1 2" key="1">
    <citation type="submission" date="2017-06" db="EMBL/GenBank/DDBJ databases">
        <authorList>
            <person name="Kim H.J."/>
            <person name="Triplett B.A."/>
        </authorList>
    </citation>
    <scope>NUCLEOTIDE SEQUENCE [LARGE SCALE GENOMIC DNA]</scope>
    <source>
        <strain evidence="1">FRACA_ARgP5</strain>
    </source>
</reference>
<keyword evidence="2" id="KW-1185">Reference proteome</keyword>
<name>A0A2I2KK64_9ACTN</name>
<dbReference type="Proteomes" id="UP000234331">
    <property type="component" value="Unassembled WGS sequence"/>
</dbReference>
<organism evidence="1 2">
    <name type="scientific">Frankia canadensis</name>
    <dbReference type="NCBI Taxonomy" id="1836972"/>
    <lineage>
        <taxon>Bacteria</taxon>
        <taxon>Bacillati</taxon>
        <taxon>Actinomycetota</taxon>
        <taxon>Actinomycetes</taxon>
        <taxon>Frankiales</taxon>
        <taxon>Frankiaceae</taxon>
        <taxon>Frankia</taxon>
    </lineage>
</organism>
<gene>
    <name evidence="1" type="ORF">FRACA_1230014</name>
</gene>
<dbReference type="Gene3D" id="3.40.50.300">
    <property type="entry name" value="P-loop containing nucleotide triphosphate hydrolases"/>
    <property type="match status" value="1"/>
</dbReference>
<evidence type="ECO:0000313" key="2">
    <source>
        <dbReference type="Proteomes" id="UP000234331"/>
    </source>
</evidence>
<sequence>MLSPCWPGGDVHIPSRRLVGWDGPVAEVIVGGCAGAVGPDAVPWLACWLLGQPARAAATRVLAVDGRSGAGKTTLARAVAARVGAAVLEMDDLYAGWDGLAAGIDQLVDGVLRPLARGEPARWRRYDWPRGRYGGVVTLDPPAVLVVEGVGAGARAAGPLLSGLVVVAAPDEVRRRRALERDGATFAPHWDRWARQEERYLAANDVAGRADVLVHGAPVPGPPAATRSAASGR</sequence>
<dbReference type="InterPro" id="IPR027417">
    <property type="entry name" value="P-loop_NTPase"/>
</dbReference>
<proteinExistence type="predicted"/>
<keyword evidence="1" id="KW-0418">Kinase</keyword>
<evidence type="ECO:0000313" key="1">
    <source>
        <dbReference type="EMBL" id="SNQ46058.1"/>
    </source>
</evidence>
<accession>A0A2I2KK64</accession>
<keyword evidence="1" id="KW-0808">Transferase</keyword>
<dbReference type="AlphaFoldDB" id="A0A2I2KK64"/>